<dbReference type="Proteomes" id="UP001499843">
    <property type="component" value="Unassembled WGS sequence"/>
</dbReference>
<sequence length="1543" mass="167066">MDPLATSALIAGTYRRYLRSLLPVREPAIAEALAEQIEASPLLTKGPLLEATPPYRTGATLRELIGQGVLDPAFAALGSRALPLDRPLYLHQEQALRKAAAGRNLVVATGTGSGKTESFLLPILSALAAEGDPPPGVRALLLYPMNALANDQLKRLRELLAAAPRITFGRYTGDTPERAQQGAALFEELNPGRPRLPNELLSREQMRAAPPHLLLTNYAMLEYLLLRPDDLELFEHAERWRFVVLDEAHVYDGARAEELGMLLRRLRDRVAPGRRLQAIATSATVGDEGPAVLDFAARLFDAPFDEADLVTATRVEMPSGPFWGPLTAADYRKLAVSEEPAAELVRRSGMSHAGTALAHEHAMATLRAALAAGPKPVTELARLIFGGQEEPDEALAALVAVGAGITDGAGSPVLSARYHLFARATEGAFTCLTGPHVALGRHESCPACSSAVFEFGACKRCGAVHLMGAVEPAGRRFTPRVSGMESRVWLLLGDTPELADEDDETLEEGPETEAQDAFLCARCGALHTSAQSPCCADGALRPVRRLKTKASSPSGCLACGARGAGMIRLFESGNEAAAAVLATTLYQALPPMPEQEDRPGGGRKLLTFSDSRQAAAYFAPYLESSHAQIQQRKLILDGLRRAVRHDDDATVDDLVDEVVGAAGDAGVFERRASRQQRRRTVALWVMRELVAIDERQSLEGLGLLRVELDREPGWRLPAPLLELGLNPEECWSLLGELARSLRRQGALTMPEEVDPRDELFDPRRGPIYVRGDGAEARLKVLSWLPTRGVNRRLDYLRRVLAVLGSEADAREILDGCWRLLTSLRDGWLSSAALPRLGQVFQLDHTWLKLSAAGAIHRCGLCRRISAVTVRGVCPTLGCAGTSAPAEPDLDDHHRVLYRSMAPVPLLAREHTAQWTGLEAADIQQRFLRGEVNVLSCSTTFELGVDVGELQAVMLRNMPPTTANYIQRAGRAGRRTGSAALVLTYAQRRSHDLSRYQEPEAMIAGRVRAPYVPLGNDRIDRRHAHSVALAAFFRHAKETSGAVWKTAGDFFLSGASAQVEAFLTPVPDGVLHSLRRVLPAPVQAQLGVGSGAWVRDLADLLEQVRLELAADIDAFEERRREAFDKRRSDLAARYERTVNTLTRRSLIGYLANRNVLPKYGFPVDSVELRTAHCDSQVGARLELSRDLSTAIYEYAPGSEVVAGGVLWRSAGVYRLPGRELISRTYAVCRTCQHYREGDETLEPACPACGSVGEGAPRQYYVPEFGFVADHRTAKPGTAPPRSAWHGSTHIVSLGEELAESRWTSAGGASVWCRSGSRGRLVMLSEGPAGSGFLICDWCGWGTPNRGKTAKSHVNPLRQSECTGPLRWRSLAHSFETDLAELRFDALSSMPPSPRPDPTSPSPRPDSTSPSPRPDSTSPSPRPGLTSAAHWRSSLYALLEGAADGMEISRNDLDGAVNPGSDGRIGLVLFDTVPGGAGAALRVAGALDVVVEAALRRVASCDCGAETSCYGCLRTRRNERHHDELSRGAALHVLGALRDLSAASP</sequence>
<evidence type="ECO:0000256" key="2">
    <source>
        <dbReference type="ARBA" id="ARBA00022840"/>
    </source>
</evidence>
<evidence type="ECO:0000259" key="5">
    <source>
        <dbReference type="PROSITE" id="PS51194"/>
    </source>
</evidence>
<evidence type="ECO:0000256" key="1">
    <source>
        <dbReference type="ARBA" id="ARBA00022741"/>
    </source>
</evidence>
<dbReference type="Gene3D" id="3.40.50.300">
    <property type="entry name" value="P-loop containing nucleotide triphosphate hydrolases"/>
    <property type="match status" value="2"/>
</dbReference>
<dbReference type="EMBL" id="BAAAQX010000055">
    <property type="protein sequence ID" value="GAA2215801.1"/>
    <property type="molecule type" value="Genomic_DNA"/>
</dbReference>
<feature type="domain" description="Helicase C-terminal" evidence="5">
    <location>
        <begin position="859"/>
        <end position="1019"/>
    </location>
</feature>
<dbReference type="InterPro" id="IPR001650">
    <property type="entry name" value="Helicase_C-like"/>
</dbReference>
<keyword evidence="6" id="KW-0378">Hydrolase</keyword>
<feature type="compositionally biased region" description="Low complexity" evidence="3">
    <location>
        <begin position="1403"/>
        <end position="1417"/>
    </location>
</feature>
<keyword evidence="7" id="KW-1185">Reference proteome</keyword>
<dbReference type="GO" id="GO:0004386">
    <property type="term" value="F:helicase activity"/>
    <property type="evidence" value="ECO:0007669"/>
    <property type="project" value="UniProtKB-KW"/>
</dbReference>
<dbReference type="SUPFAM" id="SSF52540">
    <property type="entry name" value="P-loop containing nucleoside triphosphate hydrolases"/>
    <property type="match status" value="2"/>
</dbReference>
<dbReference type="CDD" id="cd17923">
    <property type="entry name" value="DEXHc_Hrq1-like"/>
    <property type="match status" value="1"/>
</dbReference>
<feature type="domain" description="Helicase ATP-binding" evidence="4">
    <location>
        <begin position="96"/>
        <end position="303"/>
    </location>
</feature>
<feature type="compositionally biased region" description="Pro residues" evidence="3">
    <location>
        <begin position="1389"/>
        <end position="1402"/>
    </location>
</feature>
<keyword evidence="1" id="KW-0547">Nucleotide-binding</keyword>
<dbReference type="Pfam" id="PF09369">
    <property type="entry name" value="MZB"/>
    <property type="match status" value="1"/>
</dbReference>
<dbReference type="PROSITE" id="PS51194">
    <property type="entry name" value="HELICASE_CTER"/>
    <property type="match status" value="1"/>
</dbReference>
<evidence type="ECO:0000313" key="6">
    <source>
        <dbReference type="EMBL" id="GAA2215801.1"/>
    </source>
</evidence>
<dbReference type="PROSITE" id="PS51192">
    <property type="entry name" value="HELICASE_ATP_BIND_1"/>
    <property type="match status" value="1"/>
</dbReference>
<proteinExistence type="predicted"/>
<reference evidence="6 7" key="1">
    <citation type="journal article" date="2019" name="Int. J. Syst. Evol. Microbiol.">
        <title>The Global Catalogue of Microorganisms (GCM) 10K type strain sequencing project: providing services to taxonomists for standard genome sequencing and annotation.</title>
        <authorList>
            <consortium name="The Broad Institute Genomics Platform"/>
            <consortium name="The Broad Institute Genome Sequencing Center for Infectious Disease"/>
            <person name="Wu L."/>
            <person name="Ma J."/>
        </authorList>
    </citation>
    <scope>NUCLEOTIDE SEQUENCE [LARGE SCALE GENOMIC DNA]</scope>
    <source>
        <strain evidence="6 7">JCM 16114</strain>
    </source>
</reference>
<name>A0ABN3D2E4_9ACTN</name>
<gene>
    <name evidence="6" type="ORF">GCM10009850_112690</name>
</gene>
<dbReference type="PANTHER" id="PTHR47957:SF3">
    <property type="entry name" value="ATP-DEPENDENT HELICASE HRQ1"/>
    <property type="match status" value="1"/>
</dbReference>
<keyword evidence="2" id="KW-0067">ATP-binding</keyword>
<dbReference type="InterPro" id="IPR027417">
    <property type="entry name" value="P-loop_NTPase"/>
</dbReference>
<dbReference type="PANTHER" id="PTHR47957">
    <property type="entry name" value="ATP-DEPENDENT HELICASE HRQ1"/>
    <property type="match status" value="1"/>
</dbReference>
<dbReference type="SMART" id="SM00490">
    <property type="entry name" value="HELICc"/>
    <property type="match status" value="1"/>
</dbReference>
<dbReference type="SMART" id="SM00487">
    <property type="entry name" value="DEXDc"/>
    <property type="match status" value="1"/>
</dbReference>
<dbReference type="InterPro" id="IPR011545">
    <property type="entry name" value="DEAD/DEAH_box_helicase_dom"/>
</dbReference>
<evidence type="ECO:0000259" key="4">
    <source>
        <dbReference type="PROSITE" id="PS51192"/>
    </source>
</evidence>
<feature type="region of interest" description="Disordered" evidence="3">
    <location>
        <begin position="1385"/>
        <end position="1425"/>
    </location>
</feature>
<organism evidence="6 7">
    <name type="scientific">Nonomuraea monospora</name>
    <dbReference type="NCBI Taxonomy" id="568818"/>
    <lineage>
        <taxon>Bacteria</taxon>
        <taxon>Bacillati</taxon>
        <taxon>Actinomycetota</taxon>
        <taxon>Actinomycetes</taxon>
        <taxon>Streptosporangiales</taxon>
        <taxon>Streptosporangiaceae</taxon>
        <taxon>Nonomuraea</taxon>
    </lineage>
</organism>
<comment type="caution">
    <text evidence="6">The sequence shown here is derived from an EMBL/GenBank/DDBJ whole genome shotgun (WGS) entry which is preliminary data.</text>
</comment>
<dbReference type="InterPro" id="IPR014001">
    <property type="entry name" value="Helicase_ATP-bd"/>
</dbReference>
<dbReference type="InterPro" id="IPR018973">
    <property type="entry name" value="MZB"/>
</dbReference>
<protein>
    <submittedName>
        <fullName evidence="6">DEAD/DEAH box helicase</fullName>
    </submittedName>
</protein>
<dbReference type="Pfam" id="PF00271">
    <property type="entry name" value="Helicase_C"/>
    <property type="match status" value="1"/>
</dbReference>
<keyword evidence="6" id="KW-0347">Helicase</keyword>
<evidence type="ECO:0000256" key="3">
    <source>
        <dbReference type="SAM" id="MobiDB-lite"/>
    </source>
</evidence>
<dbReference type="Pfam" id="PF00270">
    <property type="entry name" value="DEAD"/>
    <property type="match status" value="1"/>
</dbReference>
<accession>A0ABN3D2E4</accession>
<dbReference type="RefSeq" id="WP_344494824.1">
    <property type="nucleotide sequence ID" value="NZ_BAAAQX010000055.1"/>
</dbReference>
<evidence type="ECO:0000313" key="7">
    <source>
        <dbReference type="Proteomes" id="UP001499843"/>
    </source>
</evidence>